<dbReference type="Proteomes" id="UP001346149">
    <property type="component" value="Unassembled WGS sequence"/>
</dbReference>
<feature type="compositionally biased region" description="Basic and acidic residues" evidence="1">
    <location>
        <begin position="48"/>
        <end position="58"/>
    </location>
</feature>
<accession>A0AAN7QQT1</accession>
<dbReference type="InterPro" id="IPR012881">
    <property type="entry name" value="DUF1685"/>
</dbReference>
<sequence length="181" mass="20020">MSNLPPTAPPPPAPEESEDIPPFLLPSARLPKPSSSSLCKHRTWSPDMYRDEAWERRKGLQMGRRGRLSKSVADDDLDEIKACIELGFSFDSPMIDPKLSNTLPGLPFYHAVLNNKHLHDAASKSPSNSTDATDSSPSTVSPMDSPGRQFMFSPGENPKVVKARLRQWAQVVAYSLRQPPI</sequence>
<dbReference type="AlphaFoldDB" id="A0AAN7QQT1"/>
<reference evidence="2 3" key="1">
    <citation type="journal article" date="2023" name="Hortic Res">
        <title>Pangenome of water caltrop reveals structural variations and asymmetric subgenome divergence after allopolyploidization.</title>
        <authorList>
            <person name="Zhang X."/>
            <person name="Chen Y."/>
            <person name="Wang L."/>
            <person name="Yuan Y."/>
            <person name="Fang M."/>
            <person name="Shi L."/>
            <person name="Lu R."/>
            <person name="Comes H.P."/>
            <person name="Ma Y."/>
            <person name="Chen Y."/>
            <person name="Huang G."/>
            <person name="Zhou Y."/>
            <person name="Zheng Z."/>
            <person name="Qiu Y."/>
        </authorList>
    </citation>
    <scope>NUCLEOTIDE SEQUENCE [LARGE SCALE GENOMIC DNA]</scope>
    <source>
        <strain evidence="2">F231</strain>
    </source>
</reference>
<proteinExistence type="predicted"/>
<organism evidence="2 3">
    <name type="scientific">Trapa natans</name>
    <name type="common">Water chestnut</name>
    <dbReference type="NCBI Taxonomy" id="22666"/>
    <lineage>
        <taxon>Eukaryota</taxon>
        <taxon>Viridiplantae</taxon>
        <taxon>Streptophyta</taxon>
        <taxon>Embryophyta</taxon>
        <taxon>Tracheophyta</taxon>
        <taxon>Spermatophyta</taxon>
        <taxon>Magnoliopsida</taxon>
        <taxon>eudicotyledons</taxon>
        <taxon>Gunneridae</taxon>
        <taxon>Pentapetalae</taxon>
        <taxon>rosids</taxon>
        <taxon>malvids</taxon>
        <taxon>Myrtales</taxon>
        <taxon>Lythraceae</taxon>
        <taxon>Trapa</taxon>
    </lineage>
</organism>
<feature type="region of interest" description="Disordered" evidence="1">
    <location>
        <begin position="120"/>
        <end position="155"/>
    </location>
</feature>
<name>A0AAN7QQT1_TRANT</name>
<feature type="compositionally biased region" description="Polar residues" evidence="1">
    <location>
        <begin position="124"/>
        <end position="142"/>
    </location>
</feature>
<keyword evidence="3" id="KW-1185">Reference proteome</keyword>
<dbReference type="Pfam" id="PF07939">
    <property type="entry name" value="DUF1685"/>
    <property type="match status" value="1"/>
</dbReference>
<dbReference type="EMBL" id="JAXQNO010000020">
    <property type="protein sequence ID" value="KAK4772578.1"/>
    <property type="molecule type" value="Genomic_DNA"/>
</dbReference>
<evidence type="ECO:0000256" key="1">
    <source>
        <dbReference type="SAM" id="MobiDB-lite"/>
    </source>
</evidence>
<evidence type="ECO:0000313" key="3">
    <source>
        <dbReference type="Proteomes" id="UP001346149"/>
    </source>
</evidence>
<gene>
    <name evidence="2" type="ORF">SAY86_014353</name>
</gene>
<protein>
    <submittedName>
        <fullName evidence="2">Uncharacterized protein</fullName>
    </submittedName>
</protein>
<dbReference type="PANTHER" id="PTHR31865">
    <property type="entry name" value="OSJNBA0071G03.3 PROTEIN"/>
    <property type="match status" value="1"/>
</dbReference>
<feature type="compositionally biased region" description="Pro residues" evidence="1">
    <location>
        <begin position="1"/>
        <end position="14"/>
    </location>
</feature>
<dbReference type="PANTHER" id="PTHR31865:SF22">
    <property type="entry name" value="DUF1685 FAMILY PROTEIN"/>
    <property type="match status" value="1"/>
</dbReference>
<feature type="region of interest" description="Disordered" evidence="1">
    <location>
        <begin position="1"/>
        <end position="74"/>
    </location>
</feature>
<evidence type="ECO:0000313" key="2">
    <source>
        <dbReference type="EMBL" id="KAK4772578.1"/>
    </source>
</evidence>
<comment type="caution">
    <text evidence="2">The sequence shown here is derived from an EMBL/GenBank/DDBJ whole genome shotgun (WGS) entry which is preliminary data.</text>
</comment>